<dbReference type="InterPro" id="IPR020103">
    <property type="entry name" value="PsdUridine_synth_cat_dom_sf"/>
</dbReference>
<dbReference type="GO" id="GO:0001522">
    <property type="term" value="P:pseudouridine synthesis"/>
    <property type="evidence" value="ECO:0007669"/>
    <property type="project" value="InterPro"/>
</dbReference>
<dbReference type="SUPFAM" id="SSF55120">
    <property type="entry name" value="Pseudouridine synthase"/>
    <property type="match status" value="1"/>
</dbReference>
<dbReference type="InterPro" id="IPR018496">
    <property type="entry name" value="PsdUridine_synth_RsuA/RluB_CS"/>
</dbReference>
<dbReference type="InterPro" id="IPR000748">
    <property type="entry name" value="PsdUridine_synth_RsuA/RluB/E/F"/>
</dbReference>
<dbReference type="Proteomes" id="UP000228921">
    <property type="component" value="Unassembled WGS sequence"/>
</dbReference>
<dbReference type="PROSITE" id="PS01149">
    <property type="entry name" value="PSI_RSU"/>
    <property type="match status" value="1"/>
</dbReference>
<evidence type="ECO:0000313" key="5">
    <source>
        <dbReference type="EMBL" id="PJF31495.1"/>
    </source>
</evidence>
<organism evidence="5 6">
    <name type="scientific">Candidatus Thermofonsia Clade 1 bacterium</name>
    <dbReference type="NCBI Taxonomy" id="2364210"/>
    <lineage>
        <taxon>Bacteria</taxon>
        <taxon>Bacillati</taxon>
        <taxon>Chloroflexota</taxon>
        <taxon>Candidatus Thermofontia</taxon>
        <taxon>Candidatus Thermofonsia Clade 1</taxon>
    </lineage>
</organism>
<sequence length="203" mass="23049">MAATRAPEPTRVLRFWKPYGVLTQFTDPEGRPTLADYIPVRDVYSVGRLDYDSEGLLLLTNNSALIARLTHPRYAHPKTYLVQVERVPSEADLDRLRAGIQLKDGLTRPAKVRLLENPPDLPERTPPIRYRANVPTAWLQITLTEGKKRQIRRMTAAIGYPTLRLVRVAIGNITLEGLRVGEYRALSQAQIAALWRSLRSTDR</sequence>
<protein>
    <recommendedName>
        <fullName evidence="3">Pseudouridine synthase</fullName>
        <ecNumber evidence="3">5.4.99.-</ecNumber>
    </recommendedName>
</protein>
<dbReference type="GO" id="GO:0140098">
    <property type="term" value="F:catalytic activity, acting on RNA"/>
    <property type="evidence" value="ECO:0007669"/>
    <property type="project" value="UniProtKB-ARBA"/>
</dbReference>
<dbReference type="GO" id="GO:0006364">
    <property type="term" value="P:rRNA processing"/>
    <property type="evidence" value="ECO:0007669"/>
    <property type="project" value="UniProtKB-ARBA"/>
</dbReference>
<reference evidence="5 6" key="1">
    <citation type="submission" date="2017-11" db="EMBL/GenBank/DDBJ databases">
        <title>Evolution of Phototrophy in the Chloroflexi Phylum Driven by Horizontal Gene Transfer.</title>
        <authorList>
            <person name="Ward L.M."/>
            <person name="Hemp J."/>
            <person name="Shih P.M."/>
            <person name="Mcglynn S.E."/>
            <person name="Fischer W."/>
        </authorList>
    </citation>
    <scope>NUCLEOTIDE SEQUENCE [LARGE SCALE GENOMIC DNA]</scope>
    <source>
        <strain evidence="5">CP2_2F</strain>
    </source>
</reference>
<feature type="domain" description="Pseudouridine synthase RsuA/RluA-like" evidence="4">
    <location>
        <begin position="16"/>
        <end position="157"/>
    </location>
</feature>
<comment type="caution">
    <text evidence="5">The sequence shown here is derived from an EMBL/GenBank/DDBJ whole genome shotgun (WGS) entry which is preliminary data.</text>
</comment>
<dbReference type="InterPro" id="IPR042092">
    <property type="entry name" value="PsdUridine_s_RsuA/RluB/E/F_cat"/>
</dbReference>
<dbReference type="GO" id="GO:0009982">
    <property type="term" value="F:pseudouridine synthase activity"/>
    <property type="evidence" value="ECO:0007669"/>
    <property type="project" value="InterPro"/>
</dbReference>
<dbReference type="InterPro" id="IPR020094">
    <property type="entry name" value="TruA/RsuA/RluB/E/F_N"/>
</dbReference>
<accession>A0A2M8P1R7</accession>
<proteinExistence type="inferred from homology"/>
<dbReference type="PANTHER" id="PTHR47683:SF2">
    <property type="entry name" value="RNA-BINDING S4 DOMAIN-CONTAINING PROTEIN"/>
    <property type="match status" value="1"/>
</dbReference>
<dbReference type="InterPro" id="IPR050343">
    <property type="entry name" value="RsuA_PseudoU_synthase"/>
</dbReference>
<name>A0A2M8P1R7_9CHLR</name>
<dbReference type="NCBIfam" id="TIGR00093">
    <property type="entry name" value="pseudouridine synthase"/>
    <property type="match status" value="1"/>
</dbReference>
<dbReference type="Pfam" id="PF00849">
    <property type="entry name" value="PseudoU_synth_2"/>
    <property type="match status" value="1"/>
</dbReference>
<evidence type="ECO:0000256" key="1">
    <source>
        <dbReference type="ARBA" id="ARBA00008348"/>
    </source>
</evidence>
<dbReference type="GO" id="GO:0003723">
    <property type="term" value="F:RNA binding"/>
    <property type="evidence" value="ECO:0007669"/>
    <property type="project" value="InterPro"/>
</dbReference>
<gene>
    <name evidence="5" type="ORF">CUN51_03975</name>
</gene>
<evidence type="ECO:0000259" key="4">
    <source>
        <dbReference type="Pfam" id="PF00849"/>
    </source>
</evidence>
<dbReference type="Gene3D" id="3.30.70.1560">
    <property type="entry name" value="Alpha-L RNA-binding motif"/>
    <property type="match status" value="1"/>
</dbReference>
<comment type="similarity">
    <text evidence="1 3">Belongs to the pseudouridine synthase RsuA family.</text>
</comment>
<dbReference type="PANTHER" id="PTHR47683">
    <property type="entry name" value="PSEUDOURIDINE SYNTHASE FAMILY PROTEIN-RELATED"/>
    <property type="match status" value="1"/>
</dbReference>
<evidence type="ECO:0000256" key="3">
    <source>
        <dbReference type="RuleBase" id="RU003887"/>
    </source>
</evidence>
<dbReference type="AlphaFoldDB" id="A0A2M8P1R7"/>
<dbReference type="EMBL" id="PGTK01000003">
    <property type="protein sequence ID" value="PJF31495.1"/>
    <property type="molecule type" value="Genomic_DNA"/>
</dbReference>
<evidence type="ECO:0000313" key="6">
    <source>
        <dbReference type="Proteomes" id="UP000228921"/>
    </source>
</evidence>
<keyword evidence="2 3" id="KW-0413">Isomerase</keyword>
<evidence type="ECO:0000256" key="2">
    <source>
        <dbReference type="ARBA" id="ARBA00023235"/>
    </source>
</evidence>
<dbReference type="InterPro" id="IPR006145">
    <property type="entry name" value="PsdUridine_synth_RsuA/RluA"/>
</dbReference>
<dbReference type="EC" id="5.4.99.-" evidence="3"/>
<dbReference type="Gene3D" id="3.30.70.580">
    <property type="entry name" value="Pseudouridine synthase I, catalytic domain, N-terminal subdomain"/>
    <property type="match status" value="1"/>
</dbReference>